<protein>
    <recommendedName>
        <fullName evidence="2">Ubiquitin-like domain-containing protein</fullName>
    </recommendedName>
</protein>
<dbReference type="CDD" id="cd17039">
    <property type="entry name" value="Ubl_ubiquitin_like"/>
    <property type="match status" value="2"/>
</dbReference>
<comment type="caution">
    <text evidence="3">The sequence shown here is derived from an EMBL/GenBank/DDBJ whole genome shotgun (WGS) entry which is preliminary data.</text>
</comment>
<feature type="domain" description="Ubiquitin-like" evidence="2">
    <location>
        <begin position="18"/>
        <end position="84"/>
    </location>
</feature>
<feature type="chain" id="PRO_5044802623" description="Ubiquitin-like domain-containing protein" evidence="1">
    <location>
        <begin position="16"/>
        <end position="339"/>
    </location>
</feature>
<reference evidence="3 4" key="1">
    <citation type="submission" date="2024-10" db="EMBL/GenBank/DDBJ databases">
        <authorList>
            <person name="Kim D."/>
        </authorList>
    </citation>
    <scope>NUCLEOTIDE SEQUENCE [LARGE SCALE GENOMIC DNA]</scope>
    <source>
        <strain evidence="3">Taebaek</strain>
    </source>
</reference>
<dbReference type="EMBL" id="JBICCN010000429">
    <property type="protein sequence ID" value="KAL3069346.1"/>
    <property type="molecule type" value="Genomic_DNA"/>
</dbReference>
<evidence type="ECO:0000313" key="4">
    <source>
        <dbReference type="Proteomes" id="UP001620645"/>
    </source>
</evidence>
<dbReference type="AlphaFoldDB" id="A0ABD2HSE8"/>
<evidence type="ECO:0000313" key="3">
    <source>
        <dbReference type="EMBL" id="KAL3069346.1"/>
    </source>
</evidence>
<sequence>MLMLIMLIMVPSYIAAPSTIIMKVKNDYDSEGKTFSVEMNETDTVADLKTKIEKVVKIKPERQKLKYGSRDSVELKNNQKLEELVGKPTVYLSKVKLDEFEIELKYGEEYKNIKVQRTDTVKQLREKANDMFKIPLELLIMCEWGRTSVINDNEKTMDKCYIEENDIICVSWDKFEIQVKFGVGKELSVEVDATDFLSDLEEKIKDLTGIPTEMQKLRFPNGIMLVDHNMMFNGIVKGDSIFASLYAFQINVSYKFEGVFDDEKGCVIVEVNGEDSVKKVEKNIKSMIQKKMCIFLKRKGIKTELRKANDEILDNDNKTMMDYGINENDSINAKFSFDT</sequence>
<dbReference type="Proteomes" id="UP001620645">
    <property type="component" value="Unassembled WGS sequence"/>
</dbReference>
<keyword evidence="4" id="KW-1185">Reference proteome</keyword>
<name>A0ABD2HSE8_HETSC</name>
<evidence type="ECO:0000256" key="1">
    <source>
        <dbReference type="SAM" id="SignalP"/>
    </source>
</evidence>
<organism evidence="3 4">
    <name type="scientific">Heterodera schachtii</name>
    <name type="common">Sugarbeet cyst nematode worm</name>
    <name type="synonym">Tylenchus schachtii</name>
    <dbReference type="NCBI Taxonomy" id="97005"/>
    <lineage>
        <taxon>Eukaryota</taxon>
        <taxon>Metazoa</taxon>
        <taxon>Ecdysozoa</taxon>
        <taxon>Nematoda</taxon>
        <taxon>Chromadorea</taxon>
        <taxon>Rhabditida</taxon>
        <taxon>Tylenchina</taxon>
        <taxon>Tylenchomorpha</taxon>
        <taxon>Tylenchoidea</taxon>
        <taxon>Heteroderidae</taxon>
        <taxon>Heteroderinae</taxon>
        <taxon>Heterodera</taxon>
    </lineage>
</organism>
<dbReference type="PANTHER" id="PTHR10621">
    <property type="entry name" value="UV EXCISION REPAIR PROTEIN RAD23"/>
    <property type="match status" value="1"/>
</dbReference>
<dbReference type="SUPFAM" id="SSF54236">
    <property type="entry name" value="Ubiquitin-like"/>
    <property type="match status" value="3"/>
</dbReference>
<keyword evidence="1" id="KW-0732">Signal</keyword>
<dbReference type="InterPro" id="IPR029071">
    <property type="entry name" value="Ubiquitin-like_domsf"/>
</dbReference>
<feature type="domain" description="Ubiquitin-like" evidence="2">
    <location>
        <begin position="175"/>
        <end position="241"/>
    </location>
</feature>
<dbReference type="SMART" id="SM00213">
    <property type="entry name" value="UBQ"/>
    <property type="match status" value="2"/>
</dbReference>
<dbReference type="PANTHER" id="PTHR10621:SF0">
    <property type="entry name" value="UV EXCISION REPAIR PROTEIN RAD23"/>
    <property type="match status" value="1"/>
</dbReference>
<accession>A0ABD2HSE8</accession>
<dbReference type="Gene3D" id="3.10.20.90">
    <property type="entry name" value="Phosphatidylinositol 3-kinase Catalytic Subunit, Chain A, domain 1"/>
    <property type="match status" value="2"/>
</dbReference>
<dbReference type="InterPro" id="IPR000626">
    <property type="entry name" value="Ubiquitin-like_dom"/>
</dbReference>
<proteinExistence type="predicted"/>
<gene>
    <name evidence="3" type="ORF">niasHS_018071</name>
</gene>
<feature type="signal peptide" evidence="1">
    <location>
        <begin position="1"/>
        <end position="15"/>
    </location>
</feature>
<evidence type="ECO:0000259" key="2">
    <source>
        <dbReference type="PROSITE" id="PS50053"/>
    </source>
</evidence>
<dbReference type="Pfam" id="PF00240">
    <property type="entry name" value="ubiquitin"/>
    <property type="match status" value="2"/>
</dbReference>
<dbReference type="PROSITE" id="PS50053">
    <property type="entry name" value="UBIQUITIN_2"/>
    <property type="match status" value="2"/>
</dbReference>